<dbReference type="PANTHER" id="PTHR45772:SF1">
    <property type="entry name" value="ABC TRANSPORTER ATP-BINDING PROTEIN"/>
    <property type="match status" value="1"/>
</dbReference>
<dbReference type="EMBL" id="CAFBOL010000001">
    <property type="protein sequence ID" value="CAB4970656.1"/>
    <property type="molecule type" value="Genomic_DNA"/>
</dbReference>
<sequence>MSSLLPFIITGLVTGMIYGLAGTGLVLTYKTSGIFNFGHGAILTAACLLFYWMRITLGWDWKVGVFVSLLIAGPLLGIVLELMARNLSRQRTTMKIVGTVGLTVVVPALCLVFYPLSNNGLKVERFIPFSNRARYRYRILDVNIFGDQLLTAGIAIVAVVALYCVFRFSRLGLKMRAAVDDPDLLELLGTSTVRVQRMAWMIGSTFAAVSGILVLPYASLEPFSLVFLATYAFGAAAIGGFTSIPLTFVGGLAIGILQDVIGYVVNDQKWTSVDGLPDALPFLVLFVVLLVLPKHRLAPRASAEARPPLTWTGPIELRLGTGVVVLGLMMIIPQVVGNKLPFFTFGLCQAILMLSLGLLVKTSGQVSLCHGTFAAISAAAFSQFTVGAGLPWLPALILAGLVAVPVGALVALPAIRLHGVYLALATYGFGILVTRLFFAQNWMFFSFAGGRKITSPFGTTDPHTRYYVILAVLVIVAITIALISASRLGRVLRGLSGSPAAVSTMGLSTSVTKVIVFCISAFIAGIAGVMYGMALTTVDGSTTVFQPFNSLVLIAILALAPFREPWYAIFAAVTAVIPAYIGGDKTPNVLNALFGLFAIMIALRGGHPPMSPKLAAFFGRFGRQRTHAEVQLTRPIRSVASDSPGLEVDDLSVQFGGIRAVDQFSLRAPLGRITGLIGPNGAGKTTTFNAVSGINRNVDGDIRFHGKTISGLSAPARGRMGIGRTFQLMELCDELTVRENVSLGYEAPTVGSRIVRQVLAPPHERRSMRECTAQSLDLCGISHLADQQAGSLSTGERRLVELARCLAGPFDLLLLDEPSSGLDREETARFAEVLQHVVESRGCGILLVEHDMALVMKVCSYIFVLDFGRPIFDGTPAEVATSEIVRAAYLGSESEVLEEFEENLS</sequence>
<feature type="transmembrane region" description="Helical" evidence="9">
    <location>
        <begin position="514"/>
        <end position="534"/>
    </location>
</feature>
<dbReference type="InterPro" id="IPR027417">
    <property type="entry name" value="P-loop_NTPase"/>
</dbReference>
<evidence type="ECO:0000256" key="4">
    <source>
        <dbReference type="ARBA" id="ARBA00022692"/>
    </source>
</evidence>
<dbReference type="InterPro" id="IPR043428">
    <property type="entry name" value="LivM-like"/>
</dbReference>
<keyword evidence="5" id="KW-0547">Nucleotide-binding</keyword>
<dbReference type="EMBL" id="CAFAAV010000007">
    <property type="protein sequence ID" value="CAB4801854.1"/>
    <property type="molecule type" value="Genomic_DNA"/>
</dbReference>
<feature type="transmembrane region" description="Helical" evidence="9">
    <location>
        <begin position="367"/>
        <end position="386"/>
    </location>
</feature>
<dbReference type="EMBL" id="CAFBIY010000305">
    <property type="protein sequence ID" value="CAB4853663.1"/>
    <property type="molecule type" value="Genomic_DNA"/>
</dbReference>
<dbReference type="Pfam" id="PF12399">
    <property type="entry name" value="BCA_ABC_TP_C"/>
    <property type="match status" value="1"/>
</dbReference>
<evidence type="ECO:0000313" key="14">
    <source>
        <dbReference type="EMBL" id="CAB4853663.1"/>
    </source>
</evidence>
<feature type="transmembrane region" description="Helical" evidence="9">
    <location>
        <begin position="392"/>
        <end position="412"/>
    </location>
</feature>
<dbReference type="EMBL" id="CAESGF010000010">
    <property type="protein sequence ID" value="CAB4364102.1"/>
    <property type="molecule type" value="Genomic_DNA"/>
</dbReference>
<feature type="domain" description="ABC transporter" evidence="10">
    <location>
        <begin position="646"/>
        <end position="892"/>
    </location>
</feature>
<keyword evidence="4 9" id="KW-0812">Transmembrane</keyword>
<dbReference type="EMBL" id="CAEZYF010000010">
    <property type="protein sequence ID" value="CAB4726096.1"/>
    <property type="molecule type" value="Genomic_DNA"/>
</dbReference>
<name>A0A6J6A7Q8_9ZZZZ</name>
<keyword evidence="2" id="KW-0813">Transport</keyword>
<dbReference type="GO" id="GO:0016887">
    <property type="term" value="F:ATP hydrolysis activity"/>
    <property type="evidence" value="ECO:0007669"/>
    <property type="project" value="InterPro"/>
</dbReference>
<evidence type="ECO:0000256" key="1">
    <source>
        <dbReference type="ARBA" id="ARBA00004651"/>
    </source>
</evidence>
<dbReference type="AlphaFoldDB" id="A0A6J6A7Q8"/>
<evidence type="ECO:0000313" key="16">
    <source>
        <dbReference type="EMBL" id="CAB4970656.1"/>
    </source>
</evidence>
<feature type="transmembrane region" description="Helical" evidence="9">
    <location>
        <begin position="34"/>
        <end position="53"/>
    </location>
</feature>
<dbReference type="InterPro" id="IPR032823">
    <property type="entry name" value="BCA_ABC_TP_C"/>
</dbReference>
<evidence type="ECO:0000256" key="8">
    <source>
        <dbReference type="ARBA" id="ARBA00023136"/>
    </source>
</evidence>
<keyword evidence="7 9" id="KW-1133">Transmembrane helix</keyword>
<dbReference type="PANTHER" id="PTHR45772">
    <property type="entry name" value="CONSERVED COMPONENT OF ABC TRANSPORTER FOR NATURAL AMINO ACIDS-RELATED"/>
    <property type="match status" value="1"/>
</dbReference>
<feature type="transmembrane region" description="Helical" evidence="9">
    <location>
        <begin position="589"/>
        <end position="606"/>
    </location>
</feature>
<keyword evidence="8 9" id="KW-0472">Membrane</keyword>
<feature type="transmembrane region" description="Helical" evidence="9">
    <location>
        <begin position="198"/>
        <end position="217"/>
    </location>
</feature>
<gene>
    <name evidence="12" type="ORF">UFOPK2656_01781</name>
    <name evidence="13" type="ORF">UFOPK3099_00166</name>
    <name evidence="14" type="ORF">UFOPK3267_03198</name>
    <name evidence="15" type="ORF">UFOPK3651_02044</name>
    <name evidence="16" type="ORF">UFOPK3931_00082</name>
    <name evidence="11" type="ORF">UFOPK4189_01869</name>
</gene>
<dbReference type="GO" id="GO:0005524">
    <property type="term" value="F:ATP binding"/>
    <property type="evidence" value="ECO:0007669"/>
    <property type="project" value="UniProtKB-KW"/>
</dbReference>
<evidence type="ECO:0000256" key="5">
    <source>
        <dbReference type="ARBA" id="ARBA00022741"/>
    </source>
</evidence>
<feature type="transmembrane region" description="Helical" evidence="9">
    <location>
        <begin position="419"/>
        <end position="438"/>
    </location>
</feature>
<dbReference type="CDD" id="cd03219">
    <property type="entry name" value="ABC_Mj1267_LivG_branched"/>
    <property type="match status" value="1"/>
</dbReference>
<dbReference type="CDD" id="cd06581">
    <property type="entry name" value="TM_PBP1_LivM_like"/>
    <property type="match status" value="1"/>
</dbReference>
<feature type="transmembrane region" description="Helical" evidence="9">
    <location>
        <begin position="149"/>
        <end position="166"/>
    </location>
</feature>
<protein>
    <submittedName>
        <fullName evidence="11">Unannotated protein</fullName>
    </submittedName>
</protein>
<evidence type="ECO:0000256" key="7">
    <source>
        <dbReference type="ARBA" id="ARBA00022989"/>
    </source>
</evidence>
<dbReference type="SUPFAM" id="SSF52540">
    <property type="entry name" value="P-loop containing nucleoside triphosphate hydrolases"/>
    <property type="match status" value="1"/>
</dbReference>
<feature type="transmembrane region" description="Helical" evidence="9">
    <location>
        <begin position="96"/>
        <end position="116"/>
    </location>
</feature>
<evidence type="ECO:0000313" key="15">
    <source>
        <dbReference type="EMBL" id="CAB4939354.1"/>
    </source>
</evidence>
<evidence type="ECO:0000256" key="9">
    <source>
        <dbReference type="SAM" id="Phobius"/>
    </source>
</evidence>
<proteinExistence type="predicted"/>
<dbReference type="Pfam" id="PF00005">
    <property type="entry name" value="ABC_tran"/>
    <property type="match status" value="1"/>
</dbReference>
<dbReference type="Pfam" id="PF02653">
    <property type="entry name" value="BPD_transp_2"/>
    <property type="match status" value="2"/>
</dbReference>
<evidence type="ECO:0000313" key="12">
    <source>
        <dbReference type="EMBL" id="CAB4726096.1"/>
    </source>
</evidence>
<evidence type="ECO:0000256" key="3">
    <source>
        <dbReference type="ARBA" id="ARBA00022475"/>
    </source>
</evidence>
<feature type="transmembrane region" description="Helical" evidence="9">
    <location>
        <begin position="280"/>
        <end position="297"/>
    </location>
</feature>
<feature type="transmembrane region" description="Helical" evidence="9">
    <location>
        <begin position="6"/>
        <end position="27"/>
    </location>
</feature>
<dbReference type="SMART" id="SM00382">
    <property type="entry name" value="AAA"/>
    <property type="match status" value="1"/>
</dbReference>
<comment type="subcellular location">
    <subcellularLocation>
        <location evidence="1">Cell membrane</location>
        <topology evidence="1">Multi-pass membrane protein</topology>
    </subcellularLocation>
</comment>
<dbReference type="GO" id="GO:0005886">
    <property type="term" value="C:plasma membrane"/>
    <property type="evidence" value="ECO:0007669"/>
    <property type="project" value="UniProtKB-SubCell"/>
</dbReference>
<dbReference type="Gene3D" id="3.40.50.300">
    <property type="entry name" value="P-loop containing nucleotide triphosphate hydrolases"/>
    <property type="match status" value="1"/>
</dbReference>
<evidence type="ECO:0000259" key="10">
    <source>
        <dbReference type="PROSITE" id="PS50893"/>
    </source>
</evidence>
<keyword evidence="6" id="KW-0067">ATP-binding</keyword>
<evidence type="ECO:0000313" key="13">
    <source>
        <dbReference type="EMBL" id="CAB4801854.1"/>
    </source>
</evidence>
<dbReference type="InterPro" id="IPR051120">
    <property type="entry name" value="ABC_AA/LPS_Transport"/>
</dbReference>
<reference evidence="11" key="1">
    <citation type="submission" date="2020-05" db="EMBL/GenBank/DDBJ databases">
        <authorList>
            <person name="Chiriac C."/>
            <person name="Salcher M."/>
            <person name="Ghai R."/>
            <person name="Kavagutti S V."/>
        </authorList>
    </citation>
    <scope>NUCLEOTIDE SEQUENCE</scope>
</reference>
<feature type="transmembrane region" description="Helical" evidence="9">
    <location>
        <begin position="65"/>
        <end position="84"/>
    </location>
</feature>
<evidence type="ECO:0000256" key="6">
    <source>
        <dbReference type="ARBA" id="ARBA00022840"/>
    </source>
</evidence>
<evidence type="ECO:0000256" key="2">
    <source>
        <dbReference type="ARBA" id="ARBA00022448"/>
    </source>
</evidence>
<accession>A0A6J6A7Q8</accession>
<feature type="transmembrane region" description="Helical" evidence="9">
    <location>
        <begin position="466"/>
        <end position="485"/>
    </location>
</feature>
<dbReference type="InterPro" id="IPR003439">
    <property type="entry name" value="ABC_transporter-like_ATP-bd"/>
</dbReference>
<keyword evidence="3" id="KW-1003">Cell membrane</keyword>
<dbReference type="InterPro" id="IPR001851">
    <property type="entry name" value="ABC_transp_permease"/>
</dbReference>
<dbReference type="PROSITE" id="PS50893">
    <property type="entry name" value="ABC_TRANSPORTER_2"/>
    <property type="match status" value="1"/>
</dbReference>
<evidence type="ECO:0000313" key="11">
    <source>
        <dbReference type="EMBL" id="CAB4364102.1"/>
    </source>
</evidence>
<dbReference type="InterPro" id="IPR003593">
    <property type="entry name" value="AAA+_ATPase"/>
</dbReference>
<dbReference type="GO" id="GO:0015658">
    <property type="term" value="F:branched-chain amino acid transmembrane transporter activity"/>
    <property type="evidence" value="ECO:0007669"/>
    <property type="project" value="InterPro"/>
</dbReference>
<dbReference type="EMBL" id="CAFBMT010000011">
    <property type="protein sequence ID" value="CAB4939354.1"/>
    <property type="molecule type" value="Genomic_DNA"/>
</dbReference>
<dbReference type="CDD" id="cd06582">
    <property type="entry name" value="TM_PBP1_LivH_like"/>
    <property type="match status" value="1"/>
</dbReference>
<feature type="transmembrane region" description="Helical" evidence="9">
    <location>
        <begin position="342"/>
        <end position="360"/>
    </location>
</feature>
<organism evidence="11">
    <name type="scientific">freshwater metagenome</name>
    <dbReference type="NCBI Taxonomy" id="449393"/>
    <lineage>
        <taxon>unclassified sequences</taxon>
        <taxon>metagenomes</taxon>
        <taxon>ecological metagenomes</taxon>
    </lineage>
</organism>